<organism evidence="2 3">
    <name type="scientific">Candidatus Roizmanbacteria bacterium RIFCSPHIGHO2_12_FULL_41_11</name>
    <dbReference type="NCBI Taxonomy" id="1802052"/>
    <lineage>
        <taxon>Bacteria</taxon>
        <taxon>Candidatus Roizmaniibacteriota</taxon>
    </lineage>
</organism>
<dbReference type="Proteomes" id="UP000176803">
    <property type="component" value="Unassembled WGS sequence"/>
</dbReference>
<accession>A0A1F7I5P1</accession>
<dbReference type="GO" id="GO:0003993">
    <property type="term" value="F:acid phosphatase activity"/>
    <property type="evidence" value="ECO:0007669"/>
    <property type="project" value="InterPro"/>
</dbReference>
<evidence type="ECO:0008006" key="4">
    <source>
        <dbReference type="Google" id="ProtNLM"/>
    </source>
</evidence>
<gene>
    <name evidence="2" type="ORF">A3F03_03550</name>
</gene>
<comment type="caution">
    <text evidence="2">The sequence shown here is derived from an EMBL/GenBank/DDBJ whole genome shotgun (WGS) entry which is preliminary data.</text>
</comment>
<proteinExistence type="predicted"/>
<sequence length="661" mass="74001">MKKILILALLLIFGFFIPKDVLADETLLVTASVRPTSDNINLTLTSSRGTELLNEGDNVTFTVSYRSASYDAYPFTLTVYWDKGIIEDSSGNTLDIYDYLLGSASKTDNGITPTVDLQNNQISWSIPSLGSSTAYHTVDFIVRVKSLPTDKQISVDTHANGIFDIVVIPEVLNRSHIKRQPEKFPTNIPGPTQPLATPIPKVLPLIIRSIDIRSITNNSLLFDVVTSDPAYLTVYYGFCDNPLTQNIESNLISYSHRTEIPGLQADTAYCFQILAKDVQKNRLVWSDRFKFLTAKEKERFKIIQEYVSWDNLPLNFNTLGKMLVPPKEIIVVTVVMEETQTVKKIVGKFVSRLVLGASTLSTAHIGEVRLSEVSRGVFAGEIATPSQIGEYDFQIQVSDDNNAFTQKKLSAVFLIVSPLKIVDLSSGKPIENAQVTIYRFEESAKRYVSLQESFFLPQTENGVIFPYRSNEKGEVNIGLPEGRYQFDIAAVGYEDAQGSVYLGVDDLVYPTIKMNKQPSLIATATYLSGAMQKGARVAAFNINRFFSTKLVFTILLCYEIMTLLFTLLAFFIEEATSDKEKKLLGQTHEPGDQSVKRKVIFDKLIIEELITLIQINLTISVLVTVAFVVVQGFFASWPFIIISFILLVIWFFGFRKSLPEV</sequence>
<feature type="transmembrane region" description="Helical" evidence="1">
    <location>
        <begin position="604"/>
        <end position="629"/>
    </location>
</feature>
<keyword evidence="1" id="KW-0812">Transmembrane</keyword>
<evidence type="ECO:0000313" key="3">
    <source>
        <dbReference type="Proteomes" id="UP000176803"/>
    </source>
</evidence>
<evidence type="ECO:0000256" key="1">
    <source>
        <dbReference type="SAM" id="Phobius"/>
    </source>
</evidence>
<name>A0A1F7I5P1_9BACT</name>
<dbReference type="Gene3D" id="2.60.40.1120">
    <property type="entry name" value="Carboxypeptidase-like, regulatory domain"/>
    <property type="match status" value="1"/>
</dbReference>
<dbReference type="SUPFAM" id="SSF49464">
    <property type="entry name" value="Carboxypeptidase regulatory domain-like"/>
    <property type="match status" value="1"/>
</dbReference>
<keyword evidence="1" id="KW-1133">Transmembrane helix</keyword>
<reference evidence="2 3" key="1">
    <citation type="journal article" date="2016" name="Nat. Commun.">
        <title>Thousands of microbial genomes shed light on interconnected biogeochemical processes in an aquifer system.</title>
        <authorList>
            <person name="Anantharaman K."/>
            <person name="Brown C.T."/>
            <person name="Hug L.A."/>
            <person name="Sharon I."/>
            <person name="Castelle C.J."/>
            <person name="Probst A.J."/>
            <person name="Thomas B.C."/>
            <person name="Singh A."/>
            <person name="Wilkins M.J."/>
            <person name="Karaoz U."/>
            <person name="Brodie E.L."/>
            <person name="Williams K.H."/>
            <person name="Hubbard S.S."/>
            <person name="Banfield J.F."/>
        </authorList>
    </citation>
    <scope>NUCLEOTIDE SEQUENCE [LARGE SCALE GENOMIC DNA]</scope>
</reference>
<evidence type="ECO:0000313" key="2">
    <source>
        <dbReference type="EMBL" id="OGK38676.1"/>
    </source>
</evidence>
<dbReference type="InterPro" id="IPR008963">
    <property type="entry name" value="Purple_acid_Pase-like_N"/>
</dbReference>
<feature type="transmembrane region" description="Helical" evidence="1">
    <location>
        <begin position="635"/>
        <end position="654"/>
    </location>
</feature>
<dbReference type="SUPFAM" id="SSF49363">
    <property type="entry name" value="Purple acid phosphatase, N-terminal domain"/>
    <property type="match status" value="1"/>
</dbReference>
<keyword evidence="1" id="KW-0472">Membrane</keyword>
<dbReference type="AlphaFoldDB" id="A0A1F7I5P1"/>
<dbReference type="GO" id="GO:0046872">
    <property type="term" value="F:metal ion binding"/>
    <property type="evidence" value="ECO:0007669"/>
    <property type="project" value="InterPro"/>
</dbReference>
<dbReference type="EMBL" id="MGAC01000005">
    <property type="protein sequence ID" value="OGK38676.1"/>
    <property type="molecule type" value="Genomic_DNA"/>
</dbReference>
<protein>
    <recommendedName>
        <fullName evidence="4">Fibronectin type-III domain-containing protein</fullName>
    </recommendedName>
</protein>
<dbReference type="InterPro" id="IPR008969">
    <property type="entry name" value="CarboxyPept-like_regulatory"/>
</dbReference>
<feature type="transmembrane region" description="Helical" evidence="1">
    <location>
        <begin position="550"/>
        <end position="572"/>
    </location>
</feature>